<organism evidence="3 4">
    <name type="scientific">Eumeta variegata</name>
    <name type="common">Bagworm moth</name>
    <name type="synonym">Eumeta japonica</name>
    <dbReference type="NCBI Taxonomy" id="151549"/>
    <lineage>
        <taxon>Eukaryota</taxon>
        <taxon>Metazoa</taxon>
        <taxon>Ecdysozoa</taxon>
        <taxon>Arthropoda</taxon>
        <taxon>Hexapoda</taxon>
        <taxon>Insecta</taxon>
        <taxon>Pterygota</taxon>
        <taxon>Neoptera</taxon>
        <taxon>Endopterygota</taxon>
        <taxon>Lepidoptera</taxon>
        <taxon>Glossata</taxon>
        <taxon>Ditrysia</taxon>
        <taxon>Tineoidea</taxon>
        <taxon>Psychidae</taxon>
        <taxon>Oiketicinae</taxon>
        <taxon>Eumeta</taxon>
    </lineage>
</organism>
<keyword evidence="2" id="KW-0812">Transmembrane</keyword>
<proteinExistence type="predicted"/>
<keyword evidence="2" id="KW-0472">Membrane</keyword>
<evidence type="ECO:0000313" key="3">
    <source>
        <dbReference type="EMBL" id="GBP23347.1"/>
    </source>
</evidence>
<comment type="caution">
    <text evidence="3">The sequence shown here is derived from an EMBL/GenBank/DDBJ whole genome shotgun (WGS) entry which is preliminary data.</text>
</comment>
<dbReference type="Proteomes" id="UP000299102">
    <property type="component" value="Unassembled WGS sequence"/>
</dbReference>
<sequence>MRPREKEKRFSLSCVSATGWKRAGDGFDSRLRQANSSHRTIFCTLVFFIHSPNASLSACHSISRAEDLRDAWAHPSPTPRLEIDELQLDSSLNRKATKCEVNQLKPRTMVKDANCVRLNASMATERVLIDETHFSHALSTCNAMTHSCRNFGTSNQKTATSGFDSPLSMLTQHYLKNSEETEADENLVRKFRAIWKRKYSRRAPPGDIPGTAAWFFLDPTIDHEPNYGISRLRTTFLYRFIIYVFSAILGVRQLHARNSVIFSLFDSSGVTFENFFTPSPESVSIWKKIVFGRHQSDEGNTGVSGGSTAYGHPHCRATQNDNGTNQERRCHQKRTTGGTGAIIEAAMR</sequence>
<keyword evidence="2" id="KW-1133">Transmembrane helix</keyword>
<dbReference type="AlphaFoldDB" id="A0A4C1UB71"/>
<evidence type="ECO:0000256" key="1">
    <source>
        <dbReference type="SAM" id="MobiDB-lite"/>
    </source>
</evidence>
<dbReference type="EMBL" id="BGZK01000150">
    <property type="protein sequence ID" value="GBP23347.1"/>
    <property type="molecule type" value="Genomic_DNA"/>
</dbReference>
<feature type="transmembrane region" description="Helical" evidence="2">
    <location>
        <begin position="236"/>
        <end position="255"/>
    </location>
</feature>
<protein>
    <submittedName>
        <fullName evidence="3">Uncharacterized protein</fullName>
    </submittedName>
</protein>
<evidence type="ECO:0000313" key="4">
    <source>
        <dbReference type="Proteomes" id="UP000299102"/>
    </source>
</evidence>
<feature type="region of interest" description="Disordered" evidence="1">
    <location>
        <begin position="297"/>
        <end position="348"/>
    </location>
</feature>
<accession>A0A4C1UB71</accession>
<keyword evidence="4" id="KW-1185">Reference proteome</keyword>
<gene>
    <name evidence="3" type="ORF">EVAR_22204_1</name>
</gene>
<reference evidence="3 4" key="1">
    <citation type="journal article" date="2019" name="Commun. Biol.">
        <title>The bagworm genome reveals a unique fibroin gene that provides high tensile strength.</title>
        <authorList>
            <person name="Kono N."/>
            <person name="Nakamura H."/>
            <person name="Ohtoshi R."/>
            <person name="Tomita M."/>
            <person name="Numata K."/>
            <person name="Arakawa K."/>
        </authorList>
    </citation>
    <scope>NUCLEOTIDE SEQUENCE [LARGE SCALE GENOMIC DNA]</scope>
</reference>
<name>A0A4C1UB71_EUMVA</name>
<evidence type="ECO:0000256" key="2">
    <source>
        <dbReference type="SAM" id="Phobius"/>
    </source>
</evidence>